<dbReference type="NCBIfam" id="TIGR00114">
    <property type="entry name" value="lumazine-synth"/>
    <property type="match status" value="1"/>
</dbReference>
<name>T0Z6K9_9ZZZZ</name>
<gene>
    <name evidence="7" type="ORF">B1B_14833</name>
</gene>
<reference evidence="7" key="2">
    <citation type="journal article" date="2014" name="ISME J.">
        <title>Microbial stratification in low pH oxic and suboxic macroscopic growths along an acid mine drainage.</title>
        <authorList>
            <person name="Mendez-Garcia C."/>
            <person name="Mesa V."/>
            <person name="Sprenger R.R."/>
            <person name="Richter M."/>
            <person name="Diez M.S."/>
            <person name="Solano J."/>
            <person name="Bargiela R."/>
            <person name="Golyshina O.V."/>
            <person name="Manteca A."/>
            <person name="Ramos J.L."/>
            <person name="Gallego J.R."/>
            <person name="Llorente I."/>
            <person name="Martins Dos Santos V.A."/>
            <person name="Jensen O.N."/>
            <person name="Pelaez A.I."/>
            <person name="Sanchez J."/>
            <person name="Ferrer M."/>
        </authorList>
    </citation>
    <scope>NUCLEOTIDE SEQUENCE</scope>
</reference>
<dbReference type="GO" id="GO:0005829">
    <property type="term" value="C:cytosol"/>
    <property type="evidence" value="ECO:0007669"/>
    <property type="project" value="TreeGrafter"/>
</dbReference>
<evidence type="ECO:0000313" key="7">
    <source>
        <dbReference type="EMBL" id="EQD40668.1"/>
    </source>
</evidence>
<dbReference type="Gene3D" id="3.40.50.960">
    <property type="entry name" value="Lumazine/riboflavin synthase"/>
    <property type="match status" value="1"/>
</dbReference>
<proteinExistence type="inferred from homology"/>
<dbReference type="Pfam" id="PF00885">
    <property type="entry name" value="DMRL_synthase"/>
    <property type="match status" value="1"/>
</dbReference>
<sequence length="135" mass="14222">MRLLRGALDALEANGISGKLVTVAWVPGAFEIPLAARRMSVGNIFDAIVCLGAVIKGDTPHFDYVAGECASGIRQVALETDTPVVFGVLTTDNLEQALERSVEGPENKGYESAMVALEMADLLGRQLVAGRGLHG</sequence>
<protein>
    <recommendedName>
        <fullName evidence="3">6,7-dimethyl-8-ribityllumazine synthase</fullName>
        <ecNumber evidence="3">2.5.1.78</ecNumber>
    </recommendedName>
</protein>
<dbReference type="GO" id="GO:0009231">
    <property type="term" value="P:riboflavin biosynthetic process"/>
    <property type="evidence" value="ECO:0007669"/>
    <property type="project" value="UniProtKB-UniPathway"/>
</dbReference>
<organism evidence="7">
    <name type="scientific">mine drainage metagenome</name>
    <dbReference type="NCBI Taxonomy" id="410659"/>
    <lineage>
        <taxon>unclassified sequences</taxon>
        <taxon>metagenomes</taxon>
        <taxon>ecological metagenomes</taxon>
    </lineage>
</organism>
<evidence type="ECO:0000256" key="5">
    <source>
        <dbReference type="ARBA" id="ARBA00022679"/>
    </source>
</evidence>
<evidence type="ECO:0000256" key="4">
    <source>
        <dbReference type="ARBA" id="ARBA00022619"/>
    </source>
</evidence>
<dbReference type="EMBL" id="AUZY01009856">
    <property type="protein sequence ID" value="EQD40668.1"/>
    <property type="molecule type" value="Genomic_DNA"/>
</dbReference>
<comment type="caution">
    <text evidence="7">The sequence shown here is derived from an EMBL/GenBank/DDBJ whole genome shotgun (WGS) entry which is preliminary data.</text>
</comment>
<dbReference type="InterPro" id="IPR002180">
    <property type="entry name" value="LS/RS"/>
</dbReference>
<keyword evidence="4" id="KW-0686">Riboflavin biosynthesis</keyword>
<dbReference type="InterPro" id="IPR036467">
    <property type="entry name" value="LS/RS_sf"/>
</dbReference>
<accession>T0Z6K9</accession>
<reference evidence="7" key="1">
    <citation type="submission" date="2013-08" db="EMBL/GenBank/DDBJ databases">
        <authorList>
            <person name="Mendez C."/>
            <person name="Richter M."/>
            <person name="Ferrer M."/>
            <person name="Sanchez J."/>
        </authorList>
    </citation>
    <scope>NUCLEOTIDE SEQUENCE</scope>
</reference>
<dbReference type="CDD" id="cd09209">
    <property type="entry name" value="Lumazine_synthase-I"/>
    <property type="match status" value="1"/>
</dbReference>
<dbReference type="GO" id="GO:0009349">
    <property type="term" value="C:riboflavin synthase complex"/>
    <property type="evidence" value="ECO:0007669"/>
    <property type="project" value="InterPro"/>
</dbReference>
<evidence type="ECO:0000256" key="6">
    <source>
        <dbReference type="ARBA" id="ARBA00048785"/>
    </source>
</evidence>
<evidence type="ECO:0000256" key="3">
    <source>
        <dbReference type="ARBA" id="ARBA00012664"/>
    </source>
</evidence>
<comment type="catalytic activity">
    <reaction evidence="6">
        <text>(2S)-2-hydroxy-3-oxobutyl phosphate + 5-amino-6-(D-ribitylamino)uracil = 6,7-dimethyl-8-(1-D-ribityl)lumazine + phosphate + 2 H2O + H(+)</text>
        <dbReference type="Rhea" id="RHEA:26152"/>
        <dbReference type="ChEBI" id="CHEBI:15377"/>
        <dbReference type="ChEBI" id="CHEBI:15378"/>
        <dbReference type="ChEBI" id="CHEBI:15934"/>
        <dbReference type="ChEBI" id="CHEBI:43474"/>
        <dbReference type="ChEBI" id="CHEBI:58201"/>
        <dbReference type="ChEBI" id="CHEBI:58830"/>
        <dbReference type="EC" id="2.5.1.78"/>
    </reaction>
</comment>
<dbReference type="InterPro" id="IPR034964">
    <property type="entry name" value="LS"/>
</dbReference>
<dbReference type="UniPathway" id="UPA00275">
    <property type="reaction ID" value="UER00404"/>
</dbReference>
<dbReference type="SUPFAM" id="SSF52121">
    <property type="entry name" value="Lumazine synthase"/>
    <property type="match status" value="1"/>
</dbReference>
<dbReference type="HAMAP" id="MF_00178">
    <property type="entry name" value="Lumazine_synth"/>
    <property type="match status" value="1"/>
</dbReference>
<comment type="similarity">
    <text evidence="2">Belongs to the DMRL synthase family.</text>
</comment>
<keyword evidence="5 7" id="KW-0808">Transferase</keyword>
<dbReference type="PANTHER" id="PTHR21058:SF0">
    <property type="entry name" value="6,7-DIMETHYL-8-RIBITYLLUMAZINE SYNTHASE"/>
    <property type="match status" value="1"/>
</dbReference>
<dbReference type="EC" id="2.5.1.78" evidence="3"/>
<evidence type="ECO:0000256" key="2">
    <source>
        <dbReference type="ARBA" id="ARBA00007424"/>
    </source>
</evidence>
<evidence type="ECO:0000256" key="1">
    <source>
        <dbReference type="ARBA" id="ARBA00004917"/>
    </source>
</evidence>
<comment type="pathway">
    <text evidence="1">Cofactor biosynthesis; riboflavin biosynthesis; riboflavin from 2-hydroxy-3-oxobutyl phosphate and 5-amino-6-(D-ribitylamino)uracil: step 1/2.</text>
</comment>
<dbReference type="AlphaFoldDB" id="T0Z6K9"/>
<dbReference type="GO" id="GO:0000906">
    <property type="term" value="F:6,7-dimethyl-8-ribityllumazine synthase activity"/>
    <property type="evidence" value="ECO:0007669"/>
    <property type="project" value="UniProtKB-EC"/>
</dbReference>
<dbReference type="PANTHER" id="PTHR21058">
    <property type="entry name" value="6,7-DIMETHYL-8-RIBITYLLUMAZINE SYNTHASE DMRL SYNTHASE LUMAZINE SYNTHASE"/>
    <property type="match status" value="1"/>
</dbReference>